<evidence type="ECO:0000256" key="3">
    <source>
        <dbReference type="ARBA" id="ARBA00022989"/>
    </source>
</evidence>
<dbReference type="SUPFAM" id="SSF103473">
    <property type="entry name" value="MFS general substrate transporter"/>
    <property type="match status" value="1"/>
</dbReference>
<dbReference type="PANTHER" id="PTHR23508">
    <property type="entry name" value="CARBOXYLIC ACID TRANSPORTER PROTEIN HOMOLOG"/>
    <property type="match status" value="1"/>
</dbReference>
<feature type="non-terminal residue" evidence="7">
    <location>
        <position position="252"/>
    </location>
</feature>
<accession>A0A383AFF1</accession>
<dbReference type="InterPro" id="IPR011701">
    <property type="entry name" value="MFS"/>
</dbReference>
<keyword evidence="4 5" id="KW-0472">Membrane</keyword>
<feature type="transmembrane region" description="Helical" evidence="5">
    <location>
        <begin position="122"/>
        <end position="142"/>
    </location>
</feature>
<keyword evidence="3 5" id="KW-1133">Transmembrane helix</keyword>
<organism evidence="7">
    <name type="scientific">marine metagenome</name>
    <dbReference type="NCBI Taxonomy" id="408172"/>
    <lineage>
        <taxon>unclassified sequences</taxon>
        <taxon>metagenomes</taxon>
        <taxon>ecological metagenomes</taxon>
    </lineage>
</organism>
<feature type="transmembrane region" description="Helical" evidence="5">
    <location>
        <begin position="28"/>
        <end position="49"/>
    </location>
</feature>
<dbReference type="GO" id="GO:0005886">
    <property type="term" value="C:plasma membrane"/>
    <property type="evidence" value="ECO:0007669"/>
    <property type="project" value="TreeGrafter"/>
</dbReference>
<dbReference type="AlphaFoldDB" id="A0A383AFF1"/>
<evidence type="ECO:0000256" key="5">
    <source>
        <dbReference type="SAM" id="Phobius"/>
    </source>
</evidence>
<reference evidence="7" key="1">
    <citation type="submission" date="2018-05" db="EMBL/GenBank/DDBJ databases">
        <authorList>
            <person name="Lanie J.A."/>
            <person name="Ng W.-L."/>
            <person name="Kazmierczak K.M."/>
            <person name="Andrzejewski T.M."/>
            <person name="Davidsen T.M."/>
            <person name="Wayne K.J."/>
            <person name="Tettelin H."/>
            <person name="Glass J.I."/>
            <person name="Rusch D."/>
            <person name="Podicherti R."/>
            <person name="Tsui H.-C.T."/>
            <person name="Winkler M.E."/>
        </authorList>
    </citation>
    <scope>NUCLEOTIDE SEQUENCE</scope>
</reference>
<dbReference type="Pfam" id="PF07690">
    <property type="entry name" value="MFS_1"/>
    <property type="match status" value="1"/>
</dbReference>
<dbReference type="GO" id="GO:0046943">
    <property type="term" value="F:carboxylic acid transmembrane transporter activity"/>
    <property type="evidence" value="ECO:0007669"/>
    <property type="project" value="TreeGrafter"/>
</dbReference>
<sequence>SLIGMAGNVGIFAIATLGKQYEVTPESWRWVLLIGATPTLLGLPILLWVKESPSWTASQKEDSSIPSEHIKDVSVFGRPYIGITIIGIALATVPLFGGWGSANWIIPWAAEIGPPELKAEILQMRSVTSIIGSALAGVIAMLIGRRSTYFITSLSALIIAQYIFWFTTPIDSGFLIWVALLGFFNGLFFGWLPFFLPELFESRVRATGAGVSFNFGRILTATTIFLTPAMAQLFGGNYPDIGRTTSLIFAIG</sequence>
<proteinExistence type="predicted"/>
<feature type="domain" description="Major facilitator superfamily (MFS) profile" evidence="6">
    <location>
        <begin position="1"/>
        <end position="252"/>
    </location>
</feature>
<feature type="transmembrane region" description="Helical" evidence="5">
    <location>
        <begin position="80"/>
        <end position="102"/>
    </location>
</feature>
<dbReference type="PANTHER" id="PTHR23508:SF10">
    <property type="entry name" value="CARBOXYLIC ACID TRANSPORTER PROTEIN HOMOLOG"/>
    <property type="match status" value="1"/>
</dbReference>
<feature type="non-terminal residue" evidence="7">
    <location>
        <position position="1"/>
    </location>
</feature>
<dbReference type="InterPro" id="IPR036259">
    <property type="entry name" value="MFS_trans_sf"/>
</dbReference>
<dbReference type="Gene3D" id="1.20.1250.20">
    <property type="entry name" value="MFS general substrate transporter like domains"/>
    <property type="match status" value="2"/>
</dbReference>
<dbReference type="PROSITE" id="PS50850">
    <property type="entry name" value="MFS"/>
    <property type="match status" value="1"/>
</dbReference>
<evidence type="ECO:0000256" key="2">
    <source>
        <dbReference type="ARBA" id="ARBA00022692"/>
    </source>
</evidence>
<evidence type="ECO:0000256" key="4">
    <source>
        <dbReference type="ARBA" id="ARBA00023136"/>
    </source>
</evidence>
<dbReference type="InterPro" id="IPR020846">
    <property type="entry name" value="MFS_dom"/>
</dbReference>
<name>A0A383AFF1_9ZZZZ</name>
<evidence type="ECO:0000256" key="1">
    <source>
        <dbReference type="ARBA" id="ARBA00004141"/>
    </source>
</evidence>
<keyword evidence="2 5" id="KW-0812">Transmembrane</keyword>
<feature type="transmembrane region" description="Helical" evidence="5">
    <location>
        <begin position="174"/>
        <end position="196"/>
    </location>
</feature>
<evidence type="ECO:0000313" key="7">
    <source>
        <dbReference type="EMBL" id="SVE06323.1"/>
    </source>
</evidence>
<comment type="subcellular location">
    <subcellularLocation>
        <location evidence="1">Membrane</location>
        <topology evidence="1">Multi-pass membrane protein</topology>
    </subcellularLocation>
</comment>
<evidence type="ECO:0000259" key="6">
    <source>
        <dbReference type="PROSITE" id="PS50850"/>
    </source>
</evidence>
<gene>
    <name evidence="7" type="ORF">METZ01_LOCUS459177</name>
</gene>
<protein>
    <recommendedName>
        <fullName evidence="6">Major facilitator superfamily (MFS) profile domain-containing protein</fullName>
    </recommendedName>
</protein>
<dbReference type="EMBL" id="UINC01191600">
    <property type="protein sequence ID" value="SVE06323.1"/>
    <property type="molecule type" value="Genomic_DNA"/>
</dbReference>
<feature type="transmembrane region" description="Helical" evidence="5">
    <location>
        <begin position="149"/>
        <end position="168"/>
    </location>
</feature>